<feature type="transmembrane region" description="Helical" evidence="5">
    <location>
        <begin position="179"/>
        <end position="201"/>
    </location>
</feature>
<comment type="subcellular location">
    <subcellularLocation>
        <location evidence="1">Membrane</location>
        <topology evidence="1">Multi-pass membrane protein</topology>
    </subcellularLocation>
</comment>
<evidence type="ECO:0000259" key="6">
    <source>
        <dbReference type="Pfam" id="PF01061"/>
    </source>
</evidence>
<protein>
    <submittedName>
        <fullName evidence="7">ABC transporter permease</fullName>
    </submittedName>
</protein>
<evidence type="ECO:0000256" key="4">
    <source>
        <dbReference type="ARBA" id="ARBA00023136"/>
    </source>
</evidence>
<dbReference type="PANTHER" id="PTHR43229">
    <property type="entry name" value="NODULATION PROTEIN J"/>
    <property type="match status" value="1"/>
</dbReference>
<accession>A0ABY5J1W5</accession>
<keyword evidence="4 5" id="KW-0472">Membrane</keyword>
<feature type="transmembrane region" description="Helical" evidence="5">
    <location>
        <begin position="148"/>
        <end position="172"/>
    </location>
</feature>
<feature type="transmembrane region" description="Helical" evidence="5">
    <location>
        <begin position="254"/>
        <end position="274"/>
    </location>
</feature>
<feature type="domain" description="ABC-2 type transporter transmembrane" evidence="6">
    <location>
        <begin position="4"/>
        <end position="228"/>
    </location>
</feature>
<evidence type="ECO:0000256" key="5">
    <source>
        <dbReference type="SAM" id="Phobius"/>
    </source>
</evidence>
<dbReference type="PANTHER" id="PTHR43229:SF2">
    <property type="entry name" value="NODULATION PROTEIN J"/>
    <property type="match status" value="1"/>
</dbReference>
<organism evidence="7 8">
    <name type="scientific">Mycoplasmopsis equigenitalium</name>
    <dbReference type="NCBI Taxonomy" id="114883"/>
    <lineage>
        <taxon>Bacteria</taxon>
        <taxon>Bacillati</taxon>
        <taxon>Mycoplasmatota</taxon>
        <taxon>Mycoplasmoidales</taxon>
        <taxon>Metamycoplasmataceae</taxon>
        <taxon>Mycoplasmopsis</taxon>
    </lineage>
</organism>
<feature type="transmembrane region" description="Helical" evidence="5">
    <location>
        <begin position="60"/>
        <end position="81"/>
    </location>
</feature>
<evidence type="ECO:0000256" key="2">
    <source>
        <dbReference type="ARBA" id="ARBA00022692"/>
    </source>
</evidence>
<keyword evidence="2 5" id="KW-0812">Transmembrane</keyword>
<sequence>MSEINVLLKRNVIRFFRNKAAVFFTFLAPIIFVMVFLLFARRQFVSSVEHIPGFTPERAASYADLLLLSSICAVSTFTNALSLSGSLVYDKQNKVLTDFGITPTNSAFVRFSYVIFNYLMNVILTALVYVIVVVYMAIVGTIVGNPIYYVYCFLFIFFAALVNTLIVSFALSFISNVNVFSAITAVLSSVIGFLIGAYIPWGAMPEGLKFAASVLPQTQIVNIFQNIMISNISEIKFAYQPQHVVLINKQIDIWVAYVYIAAWLALMLTINLTVNFKIKKQ</sequence>
<dbReference type="Proteomes" id="UP001059576">
    <property type="component" value="Chromosome"/>
</dbReference>
<dbReference type="InterPro" id="IPR051784">
    <property type="entry name" value="Nod_factor_ABC_transporter"/>
</dbReference>
<evidence type="ECO:0000313" key="8">
    <source>
        <dbReference type="Proteomes" id="UP001059576"/>
    </source>
</evidence>
<gene>
    <name evidence="7" type="ORF">NPA09_01580</name>
</gene>
<evidence type="ECO:0000256" key="3">
    <source>
        <dbReference type="ARBA" id="ARBA00022989"/>
    </source>
</evidence>
<proteinExistence type="predicted"/>
<reference evidence="7" key="1">
    <citation type="submission" date="2022-07" db="EMBL/GenBank/DDBJ databases">
        <title>Complete genome of Mycoplasma equigenitalium type strain T37.</title>
        <authorList>
            <person name="Spergser J."/>
        </authorList>
    </citation>
    <scope>NUCLEOTIDE SEQUENCE</scope>
    <source>
        <strain evidence="7">T37</strain>
    </source>
</reference>
<dbReference type="EMBL" id="CP101808">
    <property type="protein sequence ID" value="UUD37244.1"/>
    <property type="molecule type" value="Genomic_DNA"/>
</dbReference>
<feature type="transmembrane region" description="Helical" evidence="5">
    <location>
        <begin position="118"/>
        <end position="142"/>
    </location>
</feature>
<feature type="transmembrane region" description="Helical" evidence="5">
    <location>
        <begin position="20"/>
        <end position="40"/>
    </location>
</feature>
<evidence type="ECO:0000256" key="1">
    <source>
        <dbReference type="ARBA" id="ARBA00004141"/>
    </source>
</evidence>
<name>A0ABY5J1W5_9BACT</name>
<keyword evidence="8" id="KW-1185">Reference proteome</keyword>
<dbReference type="RefSeq" id="WP_129721874.1">
    <property type="nucleotide sequence ID" value="NZ_CP101808.1"/>
</dbReference>
<dbReference type="InterPro" id="IPR013525">
    <property type="entry name" value="ABC2_TM"/>
</dbReference>
<keyword evidence="3 5" id="KW-1133">Transmembrane helix</keyword>
<evidence type="ECO:0000313" key="7">
    <source>
        <dbReference type="EMBL" id="UUD37244.1"/>
    </source>
</evidence>
<dbReference type="Pfam" id="PF01061">
    <property type="entry name" value="ABC2_membrane"/>
    <property type="match status" value="1"/>
</dbReference>